<dbReference type="Proteomes" id="UP001596142">
    <property type="component" value="Unassembled WGS sequence"/>
</dbReference>
<feature type="coiled-coil region" evidence="2">
    <location>
        <begin position="313"/>
        <end position="340"/>
    </location>
</feature>
<dbReference type="Gene3D" id="1.25.40.10">
    <property type="entry name" value="Tetratricopeptide repeat domain"/>
    <property type="match status" value="1"/>
</dbReference>
<accession>A0ABW0YLQ4</accession>
<gene>
    <name evidence="3" type="ORF">ACFPU1_07820</name>
</gene>
<dbReference type="SUPFAM" id="SSF48452">
    <property type="entry name" value="TPR-like"/>
    <property type="match status" value="1"/>
</dbReference>
<keyword evidence="1" id="KW-0802">TPR repeat</keyword>
<dbReference type="Pfam" id="PF14559">
    <property type="entry name" value="TPR_19"/>
    <property type="match status" value="1"/>
</dbReference>
<dbReference type="InterPro" id="IPR011990">
    <property type="entry name" value="TPR-like_helical_dom_sf"/>
</dbReference>
<feature type="repeat" description="TPR" evidence="1">
    <location>
        <begin position="17"/>
        <end position="50"/>
    </location>
</feature>
<sequence length="344" mass="38682">MGQENEKGKIIQFPGAANTLVERGLDHLKKGNPKEGVEMFQEALAHDPDNEQASYGLLLAYADAGDLKEGKRLAETMLQEAKGEYFEVLQVYISILAQLGEYKKVVSTLEAVQSETRFPAHLAEPFFEMMALSKSMIEADEQSQTLVEDEEELQMSSEAADTALHLLTSGSFEQQWQALSLLKGEKSSIELRDFEQVMKSEKTFPVIKSFILLLLKDRGVSKEVTVVKKEVGITVVPEELPSFEELEPVPSIFSLLDEHLGQSDPSLFNTAHHLLKQISLHYYPFSLEPREAGGWAAAIHHEAATHFGQEPDVQEIARLYETNESRCQKLKEELQQLNTEEFLT</sequence>
<dbReference type="SMART" id="SM00028">
    <property type="entry name" value="TPR"/>
    <property type="match status" value="1"/>
</dbReference>
<evidence type="ECO:0000313" key="3">
    <source>
        <dbReference type="EMBL" id="MFC5712686.1"/>
    </source>
</evidence>
<name>A0ABW0YLQ4_9BACI</name>
<dbReference type="SUPFAM" id="SSF116965">
    <property type="entry name" value="Hypothetical protein MPN330"/>
    <property type="match status" value="1"/>
</dbReference>
<dbReference type="PROSITE" id="PS50005">
    <property type="entry name" value="TPR"/>
    <property type="match status" value="1"/>
</dbReference>
<dbReference type="InterPro" id="IPR019734">
    <property type="entry name" value="TPR_rpt"/>
</dbReference>
<keyword evidence="4" id="KW-1185">Reference proteome</keyword>
<evidence type="ECO:0000256" key="2">
    <source>
        <dbReference type="SAM" id="Coils"/>
    </source>
</evidence>
<reference evidence="4" key="1">
    <citation type="journal article" date="2019" name="Int. J. Syst. Evol. Microbiol.">
        <title>The Global Catalogue of Microorganisms (GCM) 10K type strain sequencing project: providing services to taxonomists for standard genome sequencing and annotation.</title>
        <authorList>
            <consortium name="The Broad Institute Genomics Platform"/>
            <consortium name="The Broad Institute Genome Sequencing Center for Infectious Disease"/>
            <person name="Wu L."/>
            <person name="Ma J."/>
        </authorList>
    </citation>
    <scope>NUCLEOTIDE SEQUENCE [LARGE SCALE GENOMIC DNA]</scope>
    <source>
        <strain evidence="4">CECT 7184</strain>
    </source>
</reference>
<comment type="caution">
    <text evidence="3">The sequence shown here is derived from an EMBL/GenBank/DDBJ whole genome shotgun (WGS) entry which is preliminary data.</text>
</comment>
<evidence type="ECO:0000313" key="4">
    <source>
        <dbReference type="Proteomes" id="UP001596142"/>
    </source>
</evidence>
<proteinExistence type="predicted"/>
<organism evidence="3 4">
    <name type="scientific">Thalassorhabdus alkalitolerans</name>
    <dbReference type="NCBI Taxonomy" id="2282697"/>
    <lineage>
        <taxon>Bacteria</taxon>
        <taxon>Bacillati</taxon>
        <taxon>Bacillota</taxon>
        <taxon>Bacilli</taxon>
        <taxon>Bacillales</taxon>
        <taxon>Bacillaceae</taxon>
        <taxon>Thalassorhabdus</taxon>
    </lineage>
</organism>
<evidence type="ECO:0000256" key="1">
    <source>
        <dbReference type="PROSITE-ProRule" id="PRU00339"/>
    </source>
</evidence>
<keyword evidence="2" id="KW-0175">Coiled coil</keyword>
<dbReference type="RefSeq" id="WP_385939900.1">
    <property type="nucleotide sequence ID" value="NZ_JBHSOZ010000003.1"/>
</dbReference>
<dbReference type="EMBL" id="JBHSOZ010000003">
    <property type="protein sequence ID" value="MFC5712686.1"/>
    <property type="molecule type" value="Genomic_DNA"/>
</dbReference>
<protein>
    <submittedName>
        <fullName evidence="3">Tetratricopeptide repeat protein</fullName>
    </submittedName>
</protein>